<evidence type="ECO:0000313" key="7">
    <source>
        <dbReference type="Proteomes" id="UP000247498"/>
    </source>
</evidence>
<dbReference type="GO" id="GO:0071013">
    <property type="term" value="C:catalytic step 2 spliceosome"/>
    <property type="evidence" value="ECO:0007669"/>
    <property type="project" value="TreeGrafter"/>
</dbReference>
<evidence type="ECO:0000256" key="4">
    <source>
        <dbReference type="PROSITE-ProRule" id="PRU00221"/>
    </source>
</evidence>
<sequence>MADVVQGATVKQLQHASLKRALELFASNHGTPIPLDEDSQRIKLACKIKDEYGMAQHLAPPPPGARPPAVGAAAPSTVPVPAAAAAAGAEADAEPAVPSVESRTATARLIETLPVKDRRQAAAEASGSGAAPGAGVGAVVPYAAGSGPNAPSGPASQRAIAEVLRDKGHSSAAVSRRLGSKWPRPAWHAPWRLYRVVSGHLGWVRSVAFDPGNEWFATGSSDRTIKLWDLASGTLKITLTGHIEQVTGLAVSPRHPYMFSAGLDKQVKCWDLEANKVIRNYHGHLSGVYALALHPTLDLVLTGGRDSTCRVWDMRTKVQVFALSGHTNTVAAILSQPTDPQVITGSHDTTIRMWDLRKGSTQATLTYHKKSVRALAAHPGESTFVSAGADNIKKFKLPGGEFLHNTLSQQRAIVNTLAVNDDDVLVSGGDDGSLWFWDYTSGHCYQQVEPVVQPGSLESEAGVYAAAYDATGSRLITCNADKTVGFMKPVEDASEATHPGLPFKPPASLRRF</sequence>
<evidence type="ECO:0000256" key="2">
    <source>
        <dbReference type="ARBA" id="ARBA00022737"/>
    </source>
</evidence>
<evidence type="ECO:0000256" key="5">
    <source>
        <dbReference type="SAM" id="MobiDB-lite"/>
    </source>
</evidence>
<dbReference type="FunFam" id="2.130.10.10:FF:000012">
    <property type="entry name" value="Putative pleiotropic regulator 1"/>
    <property type="match status" value="1"/>
</dbReference>
<dbReference type="InterPro" id="IPR001680">
    <property type="entry name" value="WD40_rpt"/>
</dbReference>
<evidence type="ECO:0000256" key="1">
    <source>
        <dbReference type="ARBA" id="ARBA00022574"/>
    </source>
</evidence>
<feature type="repeat" description="WD" evidence="4">
    <location>
        <begin position="323"/>
        <end position="364"/>
    </location>
</feature>
<dbReference type="PROSITE" id="PS00678">
    <property type="entry name" value="WD_REPEATS_1"/>
    <property type="match status" value="2"/>
</dbReference>
<protein>
    <submittedName>
        <fullName evidence="6">Uncharacterized protein</fullName>
    </submittedName>
</protein>
<dbReference type="Gene3D" id="2.130.10.10">
    <property type="entry name" value="YVTN repeat-like/Quinoprotein amine dehydrogenase"/>
    <property type="match status" value="1"/>
</dbReference>
<dbReference type="OrthoDB" id="10256122at2759"/>
<dbReference type="InterPro" id="IPR045241">
    <property type="entry name" value="Prp46/PLRG1-like"/>
</dbReference>
<keyword evidence="1 4" id="KW-0853">WD repeat</keyword>
<feature type="repeat" description="WD" evidence="4">
    <location>
        <begin position="407"/>
        <end position="447"/>
    </location>
</feature>
<dbReference type="GO" id="GO:0000398">
    <property type="term" value="P:mRNA splicing, via spliceosome"/>
    <property type="evidence" value="ECO:0007669"/>
    <property type="project" value="InterPro"/>
</dbReference>
<dbReference type="InterPro" id="IPR015943">
    <property type="entry name" value="WD40/YVTN_repeat-like_dom_sf"/>
</dbReference>
<dbReference type="PROSITE" id="PS50294">
    <property type="entry name" value="WD_REPEATS_REGION"/>
    <property type="match status" value="4"/>
</dbReference>
<dbReference type="InterPro" id="IPR036322">
    <property type="entry name" value="WD40_repeat_dom_sf"/>
</dbReference>
<dbReference type="GO" id="GO:0071011">
    <property type="term" value="C:precatalytic spliceosome"/>
    <property type="evidence" value="ECO:0007669"/>
    <property type="project" value="TreeGrafter"/>
</dbReference>
<dbReference type="PANTHER" id="PTHR19923">
    <property type="entry name" value="WD40 REPEAT PROTEINPRL1/PRL2-RELATED"/>
    <property type="match status" value="1"/>
</dbReference>
<keyword evidence="2" id="KW-0677">Repeat</keyword>
<keyword evidence="7" id="KW-1185">Reference proteome</keyword>
<feature type="region of interest" description="Disordered" evidence="5">
    <location>
        <begin position="56"/>
        <end position="75"/>
    </location>
</feature>
<dbReference type="AlphaFoldDB" id="A0A2V0P9K9"/>
<feature type="repeat" description="WD" evidence="4">
    <location>
        <begin position="197"/>
        <end position="238"/>
    </location>
</feature>
<dbReference type="STRING" id="307507.A0A2V0P9K9"/>
<dbReference type="FunCoup" id="A0A2V0P9K9">
    <property type="interactions" value="2082"/>
</dbReference>
<dbReference type="SMART" id="SM00320">
    <property type="entry name" value="WD40"/>
    <property type="match status" value="7"/>
</dbReference>
<name>A0A2V0P9K9_9CHLO</name>
<comment type="similarity">
    <text evidence="3">Belongs to the WD repeat PRL1/PRL2 family.</text>
</comment>
<reference evidence="6 7" key="1">
    <citation type="journal article" date="2018" name="Sci. Rep.">
        <title>Raphidocelis subcapitata (=Pseudokirchneriella subcapitata) provides an insight into genome evolution and environmental adaptations in the Sphaeropleales.</title>
        <authorList>
            <person name="Suzuki S."/>
            <person name="Yamaguchi H."/>
            <person name="Nakajima N."/>
            <person name="Kawachi M."/>
        </authorList>
    </citation>
    <scope>NUCLEOTIDE SEQUENCE [LARGE SCALE GENOMIC DNA]</scope>
    <source>
        <strain evidence="6 7">NIES-35</strain>
    </source>
</reference>
<dbReference type="Pfam" id="PF00400">
    <property type="entry name" value="WD40"/>
    <property type="match status" value="6"/>
</dbReference>
<proteinExistence type="inferred from homology"/>
<dbReference type="CDD" id="cd00200">
    <property type="entry name" value="WD40"/>
    <property type="match status" value="1"/>
</dbReference>
<dbReference type="PANTHER" id="PTHR19923:SF0">
    <property type="entry name" value="PLEIOTROPIC REGULATOR 1"/>
    <property type="match status" value="1"/>
</dbReference>
<dbReference type="InterPro" id="IPR020472">
    <property type="entry name" value="WD40_PAC1"/>
</dbReference>
<accession>A0A2V0P9K9</accession>
<dbReference type="GO" id="GO:0000974">
    <property type="term" value="C:Prp19 complex"/>
    <property type="evidence" value="ECO:0007669"/>
    <property type="project" value="TreeGrafter"/>
</dbReference>
<dbReference type="SUPFAM" id="SSF50978">
    <property type="entry name" value="WD40 repeat-like"/>
    <property type="match status" value="1"/>
</dbReference>
<dbReference type="EMBL" id="BDRX01000081">
    <property type="protein sequence ID" value="GBF96526.1"/>
    <property type="molecule type" value="Genomic_DNA"/>
</dbReference>
<evidence type="ECO:0000256" key="3">
    <source>
        <dbReference type="ARBA" id="ARBA00025726"/>
    </source>
</evidence>
<dbReference type="PROSITE" id="PS50082">
    <property type="entry name" value="WD_REPEATS_2"/>
    <property type="match status" value="5"/>
</dbReference>
<organism evidence="6 7">
    <name type="scientific">Raphidocelis subcapitata</name>
    <dbReference type="NCBI Taxonomy" id="307507"/>
    <lineage>
        <taxon>Eukaryota</taxon>
        <taxon>Viridiplantae</taxon>
        <taxon>Chlorophyta</taxon>
        <taxon>core chlorophytes</taxon>
        <taxon>Chlorophyceae</taxon>
        <taxon>CS clade</taxon>
        <taxon>Sphaeropleales</taxon>
        <taxon>Selenastraceae</taxon>
        <taxon>Raphidocelis</taxon>
    </lineage>
</organism>
<dbReference type="InParanoid" id="A0A2V0P9K9"/>
<feature type="repeat" description="WD" evidence="4">
    <location>
        <begin position="239"/>
        <end position="280"/>
    </location>
</feature>
<dbReference type="Proteomes" id="UP000247498">
    <property type="component" value="Unassembled WGS sequence"/>
</dbReference>
<dbReference type="PRINTS" id="PR00320">
    <property type="entry name" value="GPROTEINBRPT"/>
</dbReference>
<evidence type="ECO:0000313" key="6">
    <source>
        <dbReference type="EMBL" id="GBF96526.1"/>
    </source>
</evidence>
<dbReference type="InterPro" id="IPR019775">
    <property type="entry name" value="WD40_repeat_CS"/>
</dbReference>
<comment type="caution">
    <text evidence="6">The sequence shown here is derived from an EMBL/GenBank/DDBJ whole genome shotgun (WGS) entry which is preliminary data.</text>
</comment>
<gene>
    <name evidence="6" type="ORF">Rsub_09868</name>
</gene>
<feature type="repeat" description="WD" evidence="4">
    <location>
        <begin position="281"/>
        <end position="322"/>
    </location>
</feature>